<dbReference type="EMBL" id="FXSZ01000003">
    <property type="protein sequence ID" value="SMO55118.1"/>
    <property type="molecule type" value="Genomic_DNA"/>
</dbReference>
<evidence type="ECO:0000313" key="3">
    <source>
        <dbReference type="Proteomes" id="UP000315971"/>
    </source>
</evidence>
<reference evidence="2 3" key="1">
    <citation type="submission" date="2017-05" db="EMBL/GenBank/DDBJ databases">
        <authorList>
            <person name="Varghese N."/>
            <person name="Submissions S."/>
        </authorList>
    </citation>
    <scope>NUCLEOTIDE SEQUENCE [LARGE SCALE GENOMIC DNA]</scope>
    <source>
        <strain evidence="2 3">DSM 21342</strain>
    </source>
</reference>
<evidence type="ECO:0000256" key="1">
    <source>
        <dbReference type="SAM" id="SignalP"/>
    </source>
</evidence>
<accession>A0A521C6S5</accession>
<organism evidence="2 3">
    <name type="scientific">Solitalea koreensis</name>
    <dbReference type="NCBI Taxonomy" id="543615"/>
    <lineage>
        <taxon>Bacteria</taxon>
        <taxon>Pseudomonadati</taxon>
        <taxon>Bacteroidota</taxon>
        <taxon>Sphingobacteriia</taxon>
        <taxon>Sphingobacteriales</taxon>
        <taxon>Sphingobacteriaceae</taxon>
        <taxon>Solitalea</taxon>
    </lineage>
</organism>
<name>A0A521C6S5_9SPHI</name>
<evidence type="ECO:0000313" key="2">
    <source>
        <dbReference type="EMBL" id="SMO55118.1"/>
    </source>
</evidence>
<feature type="chain" id="PRO_5021919022" evidence="1">
    <location>
        <begin position="25"/>
        <end position="117"/>
    </location>
</feature>
<protein>
    <submittedName>
        <fullName evidence="2">Uncharacterized protein</fullName>
    </submittedName>
</protein>
<dbReference type="Proteomes" id="UP000315971">
    <property type="component" value="Unassembled WGS sequence"/>
</dbReference>
<feature type="signal peptide" evidence="1">
    <location>
        <begin position="1"/>
        <end position="24"/>
    </location>
</feature>
<proteinExistence type="predicted"/>
<sequence length="117" mass="13507">MKAYLFYRLCYVIVALLLTGEATHFFGSHDAKSCTDKDAVKLSARNYATEKLKNYTTMLDISANEMIVTDLGNDHYRVLAPVKLAYNTESNKVWYEVKLHFNNSNLKERVIDGFKRM</sequence>
<keyword evidence="3" id="KW-1185">Reference proteome</keyword>
<dbReference type="AlphaFoldDB" id="A0A521C6S5"/>
<dbReference type="RefSeq" id="WP_142602673.1">
    <property type="nucleotide sequence ID" value="NZ_FXSZ01000003.1"/>
</dbReference>
<keyword evidence="1" id="KW-0732">Signal</keyword>
<gene>
    <name evidence="2" type="ORF">SAMN06265350_103276</name>
</gene>